<dbReference type="Gene3D" id="3.30.420.10">
    <property type="entry name" value="Ribonuclease H-like superfamily/Ribonuclease H"/>
    <property type="match status" value="1"/>
</dbReference>
<dbReference type="InterPro" id="IPR012337">
    <property type="entry name" value="RNaseH-like_sf"/>
</dbReference>
<comment type="caution">
    <text evidence="1">The sequence shown here is derived from an EMBL/GenBank/DDBJ whole genome shotgun (WGS) entry which is preliminary data.</text>
</comment>
<protein>
    <recommendedName>
        <fullName evidence="3">Integrase catalytic domain-containing protein</fullName>
    </recommendedName>
</protein>
<dbReference type="PANTHER" id="PTHR37984">
    <property type="entry name" value="PROTEIN CBG26694"/>
    <property type="match status" value="1"/>
</dbReference>
<gene>
    <name evidence="1" type="ORF">O181_018370</name>
</gene>
<evidence type="ECO:0000313" key="1">
    <source>
        <dbReference type="EMBL" id="MBW0478655.1"/>
    </source>
</evidence>
<dbReference type="AlphaFoldDB" id="A0A9Q3C8M8"/>
<dbReference type="InterPro" id="IPR050951">
    <property type="entry name" value="Retrovirus_Pol_polyprotein"/>
</dbReference>
<keyword evidence="2" id="KW-1185">Reference proteome</keyword>
<organism evidence="1 2">
    <name type="scientific">Austropuccinia psidii MF-1</name>
    <dbReference type="NCBI Taxonomy" id="1389203"/>
    <lineage>
        <taxon>Eukaryota</taxon>
        <taxon>Fungi</taxon>
        <taxon>Dikarya</taxon>
        <taxon>Basidiomycota</taxon>
        <taxon>Pucciniomycotina</taxon>
        <taxon>Pucciniomycetes</taxon>
        <taxon>Pucciniales</taxon>
        <taxon>Sphaerophragmiaceae</taxon>
        <taxon>Austropuccinia</taxon>
    </lineage>
</organism>
<dbReference type="PANTHER" id="PTHR37984:SF15">
    <property type="entry name" value="INTEGRASE CATALYTIC DOMAIN-CONTAINING PROTEIN"/>
    <property type="match status" value="1"/>
</dbReference>
<dbReference type="GO" id="GO:0003676">
    <property type="term" value="F:nucleic acid binding"/>
    <property type="evidence" value="ECO:0007669"/>
    <property type="project" value="InterPro"/>
</dbReference>
<proteinExistence type="predicted"/>
<sequence length="119" mass="13488">MNTDLLTWNRVVSPTGTFAKIISGRDPKFTLALWKNLHKLFGTKLSFSTGYHPQTNGLAKGIMQKLEEMVRGLCAYGLELRDCNLLTHDWCTLLPELELAYKIYVNASTNPTPDTLEER</sequence>
<dbReference type="EMBL" id="AVOT02005266">
    <property type="protein sequence ID" value="MBW0478655.1"/>
    <property type="molecule type" value="Genomic_DNA"/>
</dbReference>
<reference evidence="1" key="1">
    <citation type="submission" date="2021-03" db="EMBL/GenBank/DDBJ databases">
        <title>Draft genome sequence of rust myrtle Austropuccinia psidii MF-1, a brazilian biotype.</title>
        <authorList>
            <person name="Quecine M.C."/>
            <person name="Pachon D.M.R."/>
            <person name="Bonatelli M.L."/>
            <person name="Correr F.H."/>
            <person name="Franceschini L.M."/>
            <person name="Leite T.F."/>
            <person name="Margarido G.R.A."/>
            <person name="Almeida C.A."/>
            <person name="Ferrarezi J.A."/>
            <person name="Labate C.A."/>
        </authorList>
    </citation>
    <scope>NUCLEOTIDE SEQUENCE</scope>
    <source>
        <strain evidence="1">MF-1</strain>
    </source>
</reference>
<name>A0A9Q3C8M8_9BASI</name>
<evidence type="ECO:0008006" key="3">
    <source>
        <dbReference type="Google" id="ProtNLM"/>
    </source>
</evidence>
<accession>A0A9Q3C8M8</accession>
<evidence type="ECO:0000313" key="2">
    <source>
        <dbReference type="Proteomes" id="UP000765509"/>
    </source>
</evidence>
<dbReference type="Proteomes" id="UP000765509">
    <property type="component" value="Unassembled WGS sequence"/>
</dbReference>
<dbReference type="InterPro" id="IPR036397">
    <property type="entry name" value="RNaseH_sf"/>
</dbReference>
<dbReference type="SUPFAM" id="SSF53098">
    <property type="entry name" value="Ribonuclease H-like"/>
    <property type="match status" value="1"/>
</dbReference>